<dbReference type="Proteomes" id="UP001168552">
    <property type="component" value="Unassembled WGS sequence"/>
</dbReference>
<evidence type="ECO:0000256" key="2">
    <source>
        <dbReference type="ARBA" id="ARBA00022621"/>
    </source>
</evidence>
<evidence type="ECO:0000256" key="1">
    <source>
        <dbReference type="ARBA" id="ARBA00022617"/>
    </source>
</evidence>
<sequence>MHQKEIKLIEDSWDYILANTQEAGLVFYNDLFEKNPELRALFTTDLNDQARKLVALITFSVNKLNEFDSLVSDIELLGLRHHAYGVKPEFYEMVRQSLMFMLEQGMGENWNTDLAETWGKLYKHLSEVMINASYNHLAIKRTN</sequence>
<evidence type="ECO:0000256" key="4">
    <source>
        <dbReference type="ARBA" id="ARBA00023004"/>
    </source>
</evidence>
<keyword evidence="5" id="KW-0813">Transport</keyword>
<evidence type="ECO:0000256" key="3">
    <source>
        <dbReference type="ARBA" id="ARBA00022723"/>
    </source>
</evidence>
<dbReference type="Gene3D" id="1.10.490.10">
    <property type="entry name" value="Globins"/>
    <property type="match status" value="1"/>
</dbReference>
<dbReference type="PANTHER" id="PTHR43396:SF3">
    <property type="entry name" value="FLAVOHEMOPROTEIN"/>
    <property type="match status" value="1"/>
</dbReference>
<keyword evidence="1 5" id="KW-0349">Heme</keyword>
<comment type="similarity">
    <text evidence="5">Belongs to the globin family.</text>
</comment>
<name>A0ABT8F2W7_9BACT</name>
<dbReference type="InterPro" id="IPR000971">
    <property type="entry name" value="Globin"/>
</dbReference>
<dbReference type="InterPro" id="IPR009050">
    <property type="entry name" value="Globin-like_sf"/>
</dbReference>
<comment type="caution">
    <text evidence="7">The sequence shown here is derived from an EMBL/GenBank/DDBJ whole genome shotgun (WGS) entry which is preliminary data.</text>
</comment>
<gene>
    <name evidence="7" type="ORF">QWY31_04705</name>
</gene>
<reference evidence="7" key="1">
    <citation type="submission" date="2023-06" db="EMBL/GenBank/DDBJ databases">
        <title>Cytophagales bacterium Strain LB-30, isolated from soil.</title>
        <authorList>
            <person name="Liu B."/>
        </authorList>
    </citation>
    <scope>NUCLEOTIDE SEQUENCE</scope>
    <source>
        <strain evidence="7">LB-30</strain>
    </source>
</reference>
<keyword evidence="4" id="KW-0408">Iron</keyword>
<evidence type="ECO:0000313" key="8">
    <source>
        <dbReference type="Proteomes" id="UP001168552"/>
    </source>
</evidence>
<protein>
    <submittedName>
        <fullName evidence="7">Globin domain-containing protein</fullName>
    </submittedName>
</protein>
<evidence type="ECO:0000256" key="5">
    <source>
        <dbReference type="RuleBase" id="RU000356"/>
    </source>
</evidence>
<dbReference type="InterPro" id="IPR012292">
    <property type="entry name" value="Globin/Proto"/>
</dbReference>
<feature type="domain" description="Globin" evidence="6">
    <location>
        <begin position="1"/>
        <end position="134"/>
    </location>
</feature>
<dbReference type="Pfam" id="PF00042">
    <property type="entry name" value="Globin"/>
    <property type="match status" value="1"/>
</dbReference>
<dbReference type="RefSeq" id="WP_320003314.1">
    <property type="nucleotide sequence ID" value="NZ_JAUHJS010000002.1"/>
</dbReference>
<evidence type="ECO:0000313" key="7">
    <source>
        <dbReference type="EMBL" id="MDN4164788.1"/>
    </source>
</evidence>
<proteinExistence type="inferred from homology"/>
<dbReference type="PRINTS" id="PR00188">
    <property type="entry name" value="PLANTGLOBIN"/>
</dbReference>
<organism evidence="7 8">
    <name type="scientific">Shiella aurantiaca</name>
    <dbReference type="NCBI Taxonomy" id="3058365"/>
    <lineage>
        <taxon>Bacteria</taxon>
        <taxon>Pseudomonadati</taxon>
        <taxon>Bacteroidota</taxon>
        <taxon>Cytophagia</taxon>
        <taxon>Cytophagales</taxon>
        <taxon>Shiellaceae</taxon>
        <taxon>Shiella</taxon>
    </lineage>
</organism>
<dbReference type="PROSITE" id="PS01033">
    <property type="entry name" value="GLOBIN"/>
    <property type="match status" value="1"/>
</dbReference>
<accession>A0ABT8F2W7</accession>
<keyword evidence="8" id="KW-1185">Reference proteome</keyword>
<keyword evidence="2 5" id="KW-0561">Oxygen transport</keyword>
<keyword evidence="3" id="KW-0479">Metal-binding</keyword>
<dbReference type="SUPFAM" id="SSF46458">
    <property type="entry name" value="Globin-like"/>
    <property type="match status" value="1"/>
</dbReference>
<dbReference type="PANTHER" id="PTHR43396">
    <property type="entry name" value="FLAVOHEMOPROTEIN"/>
    <property type="match status" value="1"/>
</dbReference>
<dbReference type="EMBL" id="JAUHJS010000002">
    <property type="protein sequence ID" value="MDN4164788.1"/>
    <property type="molecule type" value="Genomic_DNA"/>
</dbReference>
<evidence type="ECO:0000259" key="6">
    <source>
        <dbReference type="PROSITE" id="PS01033"/>
    </source>
</evidence>